<evidence type="ECO:0000259" key="1">
    <source>
        <dbReference type="Pfam" id="PF11984"/>
    </source>
</evidence>
<gene>
    <name evidence="2" type="ORF">H9862_01435</name>
</gene>
<dbReference type="EMBL" id="DXFQ01000020">
    <property type="protein sequence ID" value="HIX19247.1"/>
    <property type="molecule type" value="Genomic_DNA"/>
</dbReference>
<comment type="caution">
    <text evidence="2">The sequence shown here is derived from an EMBL/GenBank/DDBJ whole genome shotgun (WGS) entry which is preliminary data.</text>
</comment>
<dbReference type="Pfam" id="PF11984">
    <property type="entry name" value="DUF3485"/>
    <property type="match status" value="1"/>
</dbReference>
<reference evidence="2" key="2">
    <citation type="submission" date="2021-04" db="EMBL/GenBank/DDBJ databases">
        <authorList>
            <person name="Gilroy R."/>
        </authorList>
    </citation>
    <scope>NUCLEOTIDE SEQUENCE</scope>
    <source>
        <strain evidence="2">14975</strain>
    </source>
</reference>
<dbReference type="AlphaFoldDB" id="A0A9D1V9X0"/>
<dbReference type="Proteomes" id="UP000823964">
    <property type="component" value="Unassembled WGS sequence"/>
</dbReference>
<accession>A0A9D1V9X0</accession>
<reference evidence="2" key="1">
    <citation type="journal article" date="2021" name="PeerJ">
        <title>Extensive microbial diversity within the chicken gut microbiome revealed by metagenomics and culture.</title>
        <authorList>
            <person name="Gilroy R."/>
            <person name="Ravi A."/>
            <person name="Getino M."/>
            <person name="Pursley I."/>
            <person name="Horton D.L."/>
            <person name="Alikhan N.F."/>
            <person name="Baker D."/>
            <person name="Gharbi K."/>
            <person name="Hall N."/>
            <person name="Watson M."/>
            <person name="Adriaenssens E.M."/>
            <person name="Foster-Nyarko E."/>
            <person name="Jarju S."/>
            <person name="Secka A."/>
            <person name="Antonio M."/>
            <person name="Oren A."/>
            <person name="Chaudhuri R.R."/>
            <person name="La Ragione R."/>
            <person name="Hildebrand F."/>
            <person name="Pallen M.J."/>
        </authorList>
    </citation>
    <scope>NUCLEOTIDE SEQUENCE</scope>
    <source>
        <strain evidence="2">14975</strain>
    </source>
</reference>
<feature type="domain" description="Methanolan biosynthesis EpsI" evidence="1">
    <location>
        <begin position="17"/>
        <end position="233"/>
    </location>
</feature>
<evidence type="ECO:0000313" key="2">
    <source>
        <dbReference type="EMBL" id="HIX19247.1"/>
    </source>
</evidence>
<protein>
    <submittedName>
        <fullName evidence="2">EpsI family protein</fullName>
    </submittedName>
</protein>
<sequence>MKRCTALGAWLRALSPALLLSFVLGMIWVLPRELTILESDISPDLPTGFAPAGWYGHRTQESEQERAILAADTRFSKAIYCRVNPITREIDDEPLVVSIIYSGNDMNSSIHRPERCLPAQGHINLLGSARELTLRDGRSLTFTRLTSTVIREEGERKERVRYIHYYVFVGHGHVCSSHLMRTFLDICDRVFKGKVQRWAYFQVGGSYRPDDPEGEARTDERLRQLIADLMPELLENEGPSR</sequence>
<dbReference type="InterPro" id="IPR014263">
    <property type="entry name" value="Methanolan_biosynth_EpsI"/>
</dbReference>
<name>A0A9D1V9X0_9BACT</name>
<proteinExistence type="predicted"/>
<organism evidence="2 3">
    <name type="scientific">Candidatus Akkermansia intestinigallinarum</name>
    <dbReference type="NCBI Taxonomy" id="2838431"/>
    <lineage>
        <taxon>Bacteria</taxon>
        <taxon>Pseudomonadati</taxon>
        <taxon>Verrucomicrobiota</taxon>
        <taxon>Verrucomicrobiia</taxon>
        <taxon>Verrucomicrobiales</taxon>
        <taxon>Akkermansiaceae</taxon>
        <taxon>Akkermansia</taxon>
    </lineage>
</organism>
<evidence type="ECO:0000313" key="3">
    <source>
        <dbReference type="Proteomes" id="UP000823964"/>
    </source>
</evidence>